<evidence type="ECO:0000313" key="2">
    <source>
        <dbReference type="EMBL" id="CDM91082.1"/>
    </source>
</evidence>
<feature type="transmembrane region" description="Helical" evidence="1">
    <location>
        <begin position="20"/>
        <end position="44"/>
    </location>
</feature>
<protein>
    <submittedName>
        <fullName evidence="2">Uncharacterized protein</fullName>
    </submittedName>
</protein>
<name>A0A0B6XB42_XENBV</name>
<organism evidence="2 3">
    <name type="scientific">Xenorhabdus bovienii</name>
    <name type="common">Xenorhabdus nematophila subsp. bovienii</name>
    <dbReference type="NCBI Taxonomy" id="40576"/>
    <lineage>
        <taxon>Bacteria</taxon>
        <taxon>Pseudomonadati</taxon>
        <taxon>Pseudomonadota</taxon>
        <taxon>Gammaproteobacteria</taxon>
        <taxon>Enterobacterales</taxon>
        <taxon>Morganellaceae</taxon>
        <taxon>Xenorhabdus</taxon>
    </lineage>
</organism>
<keyword evidence="1" id="KW-0812">Transmembrane</keyword>
<sequence>MNNLLKFFISLIPWDLYSYMMFTSLSIEIKFTIWGLLLAFLIVINRHFTSQYESITL</sequence>
<dbReference type="EMBL" id="FO818637">
    <property type="protein sequence ID" value="CDM91082.1"/>
    <property type="molecule type" value="Genomic_DNA"/>
</dbReference>
<gene>
    <name evidence="2" type="ORF">XBW1_3726</name>
</gene>
<keyword evidence="1" id="KW-0472">Membrane</keyword>
<dbReference type="KEGG" id="xbv:XBW1_3726"/>
<evidence type="ECO:0000256" key="1">
    <source>
        <dbReference type="SAM" id="Phobius"/>
    </source>
</evidence>
<reference evidence="2 3" key="1">
    <citation type="submission" date="2014-02" db="EMBL/GenBank/DDBJ databases">
        <authorList>
            <person name="Genoscope - CEA"/>
        </authorList>
    </citation>
    <scope>NUCLEOTIDE SEQUENCE [LARGE SCALE GENOMIC DNA]</scope>
    <source>
        <strain evidence="2 3">CS03</strain>
    </source>
</reference>
<keyword evidence="1" id="KW-1133">Transmembrane helix</keyword>
<dbReference type="AlphaFoldDB" id="A0A0B6XB42"/>
<proteinExistence type="predicted"/>
<dbReference type="Proteomes" id="UP000032930">
    <property type="component" value="Chromosome"/>
</dbReference>
<evidence type="ECO:0000313" key="3">
    <source>
        <dbReference type="Proteomes" id="UP000032930"/>
    </source>
</evidence>
<accession>A0A0B6XB42</accession>